<comment type="caution">
    <text evidence="2">The sequence shown here is derived from an EMBL/GenBank/DDBJ whole genome shotgun (WGS) entry which is preliminary data.</text>
</comment>
<name>A0A917MJ29_9HYPH</name>
<gene>
    <name evidence="2" type="ORF">GCM10007036_14620</name>
</gene>
<dbReference type="Pfam" id="PF13539">
    <property type="entry name" value="Peptidase_M15_4"/>
    <property type="match status" value="1"/>
</dbReference>
<dbReference type="AlphaFoldDB" id="A0A917MJ29"/>
<evidence type="ECO:0000313" key="2">
    <source>
        <dbReference type="EMBL" id="GGH14958.1"/>
    </source>
</evidence>
<dbReference type="Gene3D" id="3.30.1380.10">
    <property type="match status" value="1"/>
</dbReference>
<sequence>MSIWPRQRDCDAFYGNPRSNDPTQAAASWKKANLVRVGQLPFVMRYAGQPVTSVVCHRKVADAFRSVLDGVWRRSGCDQRVVDDWGMSVFSGSYNYRLMRGLNVLSMHSYGCAFDFDAPRNALHDRTPHFAQCPEVLAAWKQAGAVWGSDWNGNGSAADEPRADGMHFQFATL</sequence>
<keyword evidence="3" id="KW-1185">Reference proteome</keyword>
<dbReference type="InterPro" id="IPR009045">
    <property type="entry name" value="Zn_M74/Hedgehog-like"/>
</dbReference>
<evidence type="ECO:0000259" key="1">
    <source>
        <dbReference type="Pfam" id="PF13539"/>
    </source>
</evidence>
<dbReference type="GO" id="GO:0008233">
    <property type="term" value="F:peptidase activity"/>
    <property type="evidence" value="ECO:0007669"/>
    <property type="project" value="InterPro"/>
</dbReference>
<dbReference type="SUPFAM" id="SSF55166">
    <property type="entry name" value="Hedgehog/DD-peptidase"/>
    <property type="match status" value="1"/>
</dbReference>
<accession>A0A917MJ29</accession>
<dbReference type="InterPro" id="IPR039561">
    <property type="entry name" value="Peptidase_M15C"/>
</dbReference>
<proteinExistence type="predicted"/>
<reference evidence="2" key="2">
    <citation type="submission" date="2020-09" db="EMBL/GenBank/DDBJ databases">
        <authorList>
            <person name="Sun Q."/>
            <person name="Zhou Y."/>
        </authorList>
    </citation>
    <scope>NUCLEOTIDE SEQUENCE</scope>
    <source>
        <strain evidence="2">CGMCC 1.12214</strain>
    </source>
</reference>
<dbReference type="EMBL" id="BMES01000001">
    <property type="protein sequence ID" value="GGH14958.1"/>
    <property type="molecule type" value="Genomic_DNA"/>
</dbReference>
<dbReference type="Proteomes" id="UP000603912">
    <property type="component" value="Unassembled WGS sequence"/>
</dbReference>
<organism evidence="2 3">
    <name type="scientific">Alsobacter metallidurans</name>
    <dbReference type="NCBI Taxonomy" id="340221"/>
    <lineage>
        <taxon>Bacteria</taxon>
        <taxon>Pseudomonadati</taxon>
        <taxon>Pseudomonadota</taxon>
        <taxon>Alphaproteobacteria</taxon>
        <taxon>Hyphomicrobiales</taxon>
        <taxon>Alsobacteraceae</taxon>
        <taxon>Alsobacter</taxon>
    </lineage>
</organism>
<reference evidence="2" key="1">
    <citation type="journal article" date="2014" name="Int. J. Syst. Evol. Microbiol.">
        <title>Complete genome sequence of Corynebacterium casei LMG S-19264T (=DSM 44701T), isolated from a smear-ripened cheese.</title>
        <authorList>
            <consortium name="US DOE Joint Genome Institute (JGI-PGF)"/>
            <person name="Walter F."/>
            <person name="Albersmeier A."/>
            <person name="Kalinowski J."/>
            <person name="Ruckert C."/>
        </authorList>
    </citation>
    <scope>NUCLEOTIDE SEQUENCE</scope>
    <source>
        <strain evidence="2">CGMCC 1.12214</strain>
    </source>
</reference>
<protein>
    <recommendedName>
        <fullName evidence="1">Peptidase M15C domain-containing protein</fullName>
    </recommendedName>
</protein>
<feature type="domain" description="Peptidase M15C" evidence="1">
    <location>
        <begin position="104"/>
        <end position="169"/>
    </location>
</feature>
<evidence type="ECO:0000313" key="3">
    <source>
        <dbReference type="Proteomes" id="UP000603912"/>
    </source>
</evidence>
<dbReference type="RefSeq" id="WP_188516996.1">
    <property type="nucleotide sequence ID" value="NZ_BMES01000001.1"/>
</dbReference>